<reference evidence="1" key="1">
    <citation type="submission" date="2021-01" db="EMBL/GenBank/DDBJ databases">
        <title>Whole genome shotgun sequence of Acrocarpospora phusangensis NBRC 108782.</title>
        <authorList>
            <person name="Komaki H."/>
            <person name="Tamura T."/>
        </authorList>
    </citation>
    <scope>NUCLEOTIDE SEQUENCE</scope>
    <source>
        <strain evidence="1">NBRC 108782</strain>
    </source>
</reference>
<sequence length="123" mass="13300">MELKRFFGTGPYALVGGEFIPDRGGFLNVELHVSADIGADLQAPATRAGLPMEFARPLLSGLLEQPSEFDVPAGVLRIDRGVYSEISSSPRIFQTTGRLFRAVLGAMARGAEVESVVHQKLKE</sequence>
<gene>
    <name evidence="1" type="ORF">Aph01nite_48980</name>
</gene>
<organism evidence="1 2">
    <name type="scientific">Acrocarpospora phusangensis</name>
    <dbReference type="NCBI Taxonomy" id="1070424"/>
    <lineage>
        <taxon>Bacteria</taxon>
        <taxon>Bacillati</taxon>
        <taxon>Actinomycetota</taxon>
        <taxon>Actinomycetes</taxon>
        <taxon>Streptosporangiales</taxon>
        <taxon>Streptosporangiaceae</taxon>
        <taxon>Acrocarpospora</taxon>
    </lineage>
</organism>
<keyword evidence="2" id="KW-1185">Reference proteome</keyword>
<evidence type="ECO:0000313" key="2">
    <source>
        <dbReference type="Proteomes" id="UP000640052"/>
    </source>
</evidence>
<accession>A0A919QD92</accession>
<protein>
    <submittedName>
        <fullName evidence="1">Uncharacterized protein</fullName>
    </submittedName>
</protein>
<name>A0A919QD92_9ACTN</name>
<dbReference type="EMBL" id="BOOA01000042">
    <property type="protein sequence ID" value="GIH26588.1"/>
    <property type="molecule type" value="Genomic_DNA"/>
</dbReference>
<proteinExistence type="predicted"/>
<dbReference type="AlphaFoldDB" id="A0A919QD92"/>
<dbReference type="Proteomes" id="UP000640052">
    <property type="component" value="Unassembled WGS sequence"/>
</dbReference>
<evidence type="ECO:0000313" key="1">
    <source>
        <dbReference type="EMBL" id="GIH26588.1"/>
    </source>
</evidence>
<comment type="caution">
    <text evidence="1">The sequence shown here is derived from an EMBL/GenBank/DDBJ whole genome shotgun (WGS) entry which is preliminary data.</text>
</comment>